<feature type="transmembrane region" description="Helical" evidence="1">
    <location>
        <begin position="451"/>
        <end position="476"/>
    </location>
</feature>
<feature type="transmembrane region" description="Helical" evidence="1">
    <location>
        <begin position="402"/>
        <end position="430"/>
    </location>
</feature>
<feature type="transmembrane region" description="Helical" evidence="1">
    <location>
        <begin position="172"/>
        <end position="192"/>
    </location>
</feature>
<dbReference type="STRING" id="554083.BKD30_09125"/>
<accession>A0A1R1L993</accession>
<dbReference type="RefSeq" id="WP_076704160.1">
    <property type="nucleotide sequence ID" value="NZ_MRDE01000064.1"/>
</dbReference>
<keyword evidence="3" id="KW-1185">Reference proteome</keyword>
<dbReference type="OrthoDB" id="3261041at2"/>
<gene>
    <name evidence="2" type="ORF">BKD30_09125</name>
</gene>
<feature type="transmembrane region" description="Helical" evidence="1">
    <location>
        <begin position="54"/>
        <end position="78"/>
    </location>
</feature>
<feature type="transmembrane region" description="Helical" evidence="1">
    <location>
        <begin position="235"/>
        <end position="253"/>
    </location>
</feature>
<keyword evidence="1" id="KW-1133">Transmembrane helix</keyword>
<keyword evidence="1" id="KW-0812">Transmembrane</keyword>
<organism evidence="2 3">
    <name type="scientific">Tersicoccus phoenicis</name>
    <dbReference type="NCBI Taxonomy" id="554083"/>
    <lineage>
        <taxon>Bacteria</taxon>
        <taxon>Bacillati</taxon>
        <taxon>Actinomycetota</taxon>
        <taxon>Actinomycetes</taxon>
        <taxon>Micrococcales</taxon>
        <taxon>Micrococcaceae</taxon>
        <taxon>Tersicoccus</taxon>
    </lineage>
</organism>
<feature type="transmembrane region" description="Helical" evidence="1">
    <location>
        <begin position="21"/>
        <end position="48"/>
    </location>
</feature>
<evidence type="ECO:0000256" key="1">
    <source>
        <dbReference type="SAM" id="Phobius"/>
    </source>
</evidence>
<sequence length="525" mass="53351">MVAHLIRLKARLLVNGLRRSPWQVVGLVLGGLYALFVLGLIGAGLVALRFADAALAGAVVVLGGSVLVAGWALVPLVASGVDMTLDPRRFATYAVPVNALVIGLAIASLVGIPGLASAVLSLLSVVPIARDPLSALAGLVGAVLGLFTCVAASRVVATGLTGLTNSRRFRDVAGVIAFIPLILLGPIIGSVATAAEGNADLPALFARVADVLGWTPLGAAWGIGASALSGEAGAAAVRAVIALATLGVLMAIWRATLARALVNPPATGSGARAGGRLGFFGAADGAVAAVAARCLTYWFKDPRYGGSLVVVPLLPVVFWFVGLQAGNFTLMLWTGPIVAFLLGWSISADISYDNTAFWLHVASGVRGAADRWGRVLACLAIAVPLLAIVVVVPVAVSGRWDVLAPLAGSTVGVLLTGLGLASVVSARWVYPVPAPGESPFKSPQGAGVLPVLVQFAGMGVMAVLCLPALILFAIALFGGSALAGWLALVVGPGLGVIFLLLGVRLGGRWFDRRTPELYAQVAAIR</sequence>
<evidence type="ECO:0000313" key="3">
    <source>
        <dbReference type="Proteomes" id="UP000187085"/>
    </source>
</evidence>
<feature type="transmembrane region" description="Helical" evidence="1">
    <location>
        <begin position="375"/>
        <end position="396"/>
    </location>
</feature>
<feature type="transmembrane region" description="Helical" evidence="1">
    <location>
        <begin position="482"/>
        <end position="503"/>
    </location>
</feature>
<feature type="transmembrane region" description="Helical" evidence="1">
    <location>
        <begin position="136"/>
        <end position="160"/>
    </location>
</feature>
<feature type="transmembrane region" description="Helical" evidence="1">
    <location>
        <begin position="204"/>
        <end position="223"/>
    </location>
</feature>
<comment type="caution">
    <text evidence="2">The sequence shown here is derived from an EMBL/GenBank/DDBJ whole genome shotgun (WGS) entry which is preliminary data.</text>
</comment>
<protein>
    <submittedName>
        <fullName evidence="2">Transporter</fullName>
    </submittedName>
</protein>
<feature type="transmembrane region" description="Helical" evidence="1">
    <location>
        <begin position="328"/>
        <end position="346"/>
    </location>
</feature>
<dbReference type="AlphaFoldDB" id="A0A1R1L993"/>
<reference evidence="2 3" key="1">
    <citation type="submission" date="2016-12" db="EMBL/GenBank/DDBJ databases">
        <title>Draft genome of Tersicoccus phoenicis 1P05MA.</title>
        <authorList>
            <person name="Nakajima Y."/>
            <person name="Yoshizawa S."/>
            <person name="Nakamura K."/>
            <person name="Ogura Y."/>
            <person name="Hayashi T."/>
            <person name="Kogure K."/>
        </authorList>
    </citation>
    <scope>NUCLEOTIDE SEQUENCE [LARGE SCALE GENOMIC DNA]</scope>
    <source>
        <strain evidence="2 3">1p05MA</strain>
    </source>
</reference>
<feature type="transmembrane region" description="Helical" evidence="1">
    <location>
        <begin position="273"/>
        <end position="292"/>
    </location>
</feature>
<feature type="transmembrane region" description="Helical" evidence="1">
    <location>
        <begin position="304"/>
        <end position="322"/>
    </location>
</feature>
<evidence type="ECO:0000313" key="2">
    <source>
        <dbReference type="EMBL" id="OMH24071.1"/>
    </source>
</evidence>
<name>A0A1R1L993_9MICC</name>
<proteinExistence type="predicted"/>
<dbReference type="EMBL" id="MRDE01000064">
    <property type="protein sequence ID" value="OMH24071.1"/>
    <property type="molecule type" value="Genomic_DNA"/>
</dbReference>
<keyword evidence="1" id="KW-0472">Membrane</keyword>
<feature type="transmembrane region" description="Helical" evidence="1">
    <location>
        <begin position="90"/>
        <end position="116"/>
    </location>
</feature>
<dbReference type="Proteomes" id="UP000187085">
    <property type="component" value="Unassembled WGS sequence"/>
</dbReference>